<proteinExistence type="predicted"/>
<dbReference type="Proteomes" id="UP001152795">
    <property type="component" value="Unassembled WGS sequence"/>
</dbReference>
<feature type="region of interest" description="Disordered" evidence="1">
    <location>
        <begin position="1"/>
        <end position="53"/>
    </location>
</feature>
<name>A0A6S7IPB6_PARCT</name>
<feature type="non-terminal residue" evidence="2">
    <location>
        <position position="127"/>
    </location>
</feature>
<organism evidence="2 3">
    <name type="scientific">Paramuricea clavata</name>
    <name type="common">Red gorgonian</name>
    <name type="synonym">Violescent sea-whip</name>
    <dbReference type="NCBI Taxonomy" id="317549"/>
    <lineage>
        <taxon>Eukaryota</taxon>
        <taxon>Metazoa</taxon>
        <taxon>Cnidaria</taxon>
        <taxon>Anthozoa</taxon>
        <taxon>Octocorallia</taxon>
        <taxon>Malacalcyonacea</taxon>
        <taxon>Plexauridae</taxon>
        <taxon>Paramuricea</taxon>
    </lineage>
</organism>
<sequence>MVQNDCNTNKQSTWSWNVVKNHKPNQNESTQRGQNSGQNSHNGLAKTDNPQYSVLVDESDDEILTYYLKVNYLSGIKINLNHPDTPSGPMKTKDVTILRLENNKQTTTEITTTTSEPKILADLRESA</sequence>
<keyword evidence="3" id="KW-1185">Reference proteome</keyword>
<dbReference type="EMBL" id="CACRXK020010502">
    <property type="protein sequence ID" value="CAB4019516.1"/>
    <property type="molecule type" value="Genomic_DNA"/>
</dbReference>
<feature type="compositionally biased region" description="Polar residues" evidence="1">
    <location>
        <begin position="1"/>
        <end position="52"/>
    </location>
</feature>
<evidence type="ECO:0000313" key="3">
    <source>
        <dbReference type="Proteomes" id="UP001152795"/>
    </source>
</evidence>
<evidence type="ECO:0000256" key="1">
    <source>
        <dbReference type="SAM" id="MobiDB-lite"/>
    </source>
</evidence>
<reference evidence="2" key="1">
    <citation type="submission" date="2020-04" db="EMBL/GenBank/DDBJ databases">
        <authorList>
            <person name="Alioto T."/>
            <person name="Alioto T."/>
            <person name="Gomez Garrido J."/>
        </authorList>
    </citation>
    <scope>NUCLEOTIDE SEQUENCE</scope>
    <source>
        <strain evidence="2">A484AB</strain>
    </source>
</reference>
<dbReference type="AlphaFoldDB" id="A0A6S7IPB6"/>
<gene>
    <name evidence="2" type="ORF">PACLA_8A010352</name>
</gene>
<protein>
    <submittedName>
        <fullName evidence="2">Uncharacterized protein</fullName>
    </submittedName>
</protein>
<evidence type="ECO:0000313" key="2">
    <source>
        <dbReference type="EMBL" id="CAB4019516.1"/>
    </source>
</evidence>
<accession>A0A6S7IPB6</accession>
<comment type="caution">
    <text evidence="2">The sequence shown here is derived from an EMBL/GenBank/DDBJ whole genome shotgun (WGS) entry which is preliminary data.</text>
</comment>